<keyword evidence="8 10" id="KW-0342">GTP-binding</keyword>
<dbReference type="RefSeq" id="WP_021797163.1">
    <property type="nucleotide sequence ID" value="NZ_ACVN02000133.1"/>
</dbReference>
<dbReference type="InterPro" id="IPR041709">
    <property type="entry name" value="EF-Tu_GTP-bd"/>
</dbReference>
<proteinExistence type="inferred from homology"/>
<dbReference type="InterPro" id="IPR031157">
    <property type="entry name" value="G_TR_CS"/>
</dbReference>
<dbReference type="PANTHER" id="PTHR43721:SF22">
    <property type="entry name" value="ELONGATION FACTOR TU, MITOCHONDRIAL"/>
    <property type="match status" value="1"/>
</dbReference>
<feature type="binding site" evidence="10">
    <location>
        <begin position="19"/>
        <end position="26"/>
    </location>
    <ligand>
        <name>GTP</name>
        <dbReference type="ChEBI" id="CHEBI:37565"/>
    </ligand>
</feature>
<keyword evidence="3 10" id="KW-0547">Nucleotide-binding</keyword>
<evidence type="ECO:0000256" key="3">
    <source>
        <dbReference type="ARBA" id="ARBA00022741"/>
    </source>
</evidence>
<reference evidence="12" key="1">
    <citation type="submission" date="2013-08" db="EMBL/GenBank/DDBJ databases">
        <authorList>
            <person name="Durkin A.S."/>
            <person name="Haft D.R."/>
            <person name="McCorrison J."/>
            <person name="Torralba M."/>
            <person name="Gillis M."/>
            <person name="Haft D.H."/>
            <person name="Methe B."/>
            <person name="Sutton G."/>
            <person name="Nelson K.E."/>
        </authorList>
    </citation>
    <scope>NUCLEOTIDE SEQUENCE [LARGE SCALE GENOMIC DNA]</scope>
    <source>
        <strain evidence="12">F0233</strain>
    </source>
</reference>
<keyword evidence="13" id="KW-1185">Reference proteome</keyword>
<comment type="subunit">
    <text evidence="10">Monomer.</text>
</comment>
<keyword evidence="10" id="KW-0479">Metal-binding</keyword>
<dbReference type="GO" id="GO:0003746">
    <property type="term" value="F:translation elongation factor activity"/>
    <property type="evidence" value="ECO:0007669"/>
    <property type="project" value="UniProtKB-UniRule"/>
</dbReference>
<comment type="caution">
    <text evidence="12">The sequence shown here is derived from an EMBL/GenBank/DDBJ whole genome shotgun (WGS) entry which is preliminary data.</text>
</comment>
<evidence type="ECO:0000256" key="8">
    <source>
        <dbReference type="ARBA" id="ARBA00023134"/>
    </source>
</evidence>
<dbReference type="PANTHER" id="PTHR43721">
    <property type="entry name" value="ELONGATION FACTOR TU-RELATED"/>
    <property type="match status" value="1"/>
</dbReference>
<dbReference type="NCBIfam" id="TIGR00485">
    <property type="entry name" value="EF-Tu"/>
    <property type="match status" value="1"/>
</dbReference>
<comment type="subcellular location">
    <subcellularLocation>
        <location evidence="10">Cytoplasm</location>
    </subcellularLocation>
</comment>
<evidence type="ECO:0000256" key="5">
    <source>
        <dbReference type="ARBA" id="ARBA00022801"/>
    </source>
</evidence>
<dbReference type="Pfam" id="PF03143">
    <property type="entry name" value="GTP_EFTU_D3"/>
    <property type="match status" value="1"/>
</dbReference>
<feature type="binding site" evidence="10">
    <location>
        <position position="26"/>
    </location>
    <ligand>
        <name>Mg(2+)</name>
        <dbReference type="ChEBI" id="CHEBI:18420"/>
    </ligand>
</feature>
<dbReference type="AlphaFoldDB" id="U2RYJ9"/>
<dbReference type="GeneID" id="95360453"/>
<dbReference type="OrthoDB" id="9803139at2"/>
<evidence type="ECO:0000256" key="7">
    <source>
        <dbReference type="ARBA" id="ARBA00022917"/>
    </source>
</evidence>
<evidence type="ECO:0000256" key="6">
    <source>
        <dbReference type="ARBA" id="ARBA00022842"/>
    </source>
</evidence>
<comment type="similarity">
    <text evidence="1 10">Belongs to the TRAFAC class translation factor GTPase superfamily. Classic translation factor GTPase family. EF-Tu/EF-1A subfamily.</text>
</comment>
<evidence type="ECO:0000256" key="10">
    <source>
        <dbReference type="HAMAP-Rule" id="MF_00118"/>
    </source>
</evidence>
<dbReference type="PRINTS" id="PR00315">
    <property type="entry name" value="ELONGATNFCT"/>
</dbReference>
<dbReference type="InterPro" id="IPR009000">
    <property type="entry name" value="Transl_B-barrel_sf"/>
</dbReference>
<dbReference type="PROSITE" id="PS00301">
    <property type="entry name" value="G_TR_1"/>
    <property type="match status" value="1"/>
</dbReference>
<dbReference type="SUPFAM" id="SSF50447">
    <property type="entry name" value="Translation proteins"/>
    <property type="match status" value="1"/>
</dbReference>
<dbReference type="CDD" id="cd03697">
    <property type="entry name" value="EFTU_II"/>
    <property type="match status" value="1"/>
</dbReference>
<name>U2RYJ9_9ACTN</name>
<dbReference type="InterPro" id="IPR004161">
    <property type="entry name" value="EFTu-like_2"/>
</dbReference>
<evidence type="ECO:0000259" key="11">
    <source>
        <dbReference type="PROSITE" id="PS51722"/>
    </source>
</evidence>
<sequence>MAKAHFERTKPHCNIGTIGHIDHGKTTLTAAITKVLSKKYPEWNSFEAFDQIDKAPEERQRGITISIAHVEYQTEKRHYAHVDCPGHADYVKNMITGAAQMDGAILVVAATDGPMPQTHEHVLLARQVGVPAIVVALNKCDMVDDDELIELVEMETRELLTSQEFDGDGCPVVRVSAYQALQGDEKWEEAIMELMNAVDEYIPQPQRDTDKPFLMPVEDVFTITGRGTVVTGRVESGVIKTGETVELVGLAPTQTTTVTGVEMFRKILDEGQAGDNVGLLLRGTKKEDVERGMVVTKPGSTTPHTDFEGSVYVLTKEEGGRHKPFFTNYSPQFYFRTTDVTGTVTLPEGVEMCMPGDNTDMIVHLQKPIAMEVGLKFAIREGGHTVGAGRVTKIDK</sequence>
<dbReference type="Proteomes" id="UP000017052">
    <property type="component" value="Unassembled WGS sequence"/>
</dbReference>
<dbReference type="CDD" id="cd01884">
    <property type="entry name" value="EF_Tu"/>
    <property type="match status" value="1"/>
</dbReference>
<dbReference type="InterPro" id="IPR027417">
    <property type="entry name" value="P-loop_NTPase"/>
</dbReference>
<gene>
    <name evidence="10 12" type="primary">tuf</name>
    <name evidence="12" type="ORF">HMPREF0682_1483</name>
</gene>
<dbReference type="Pfam" id="PF00009">
    <property type="entry name" value="GTP_EFTU"/>
    <property type="match status" value="1"/>
</dbReference>
<organism evidence="12 13">
    <name type="scientific">Propionibacterium acidifaciens F0233</name>
    <dbReference type="NCBI Taxonomy" id="553198"/>
    <lineage>
        <taxon>Bacteria</taxon>
        <taxon>Bacillati</taxon>
        <taxon>Actinomycetota</taxon>
        <taxon>Actinomycetes</taxon>
        <taxon>Propionibacteriales</taxon>
        <taxon>Propionibacteriaceae</taxon>
        <taxon>Propionibacterium</taxon>
    </lineage>
</organism>
<dbReference type="FunFam" id="3.40.50.300:FF:000003">
    <property type="entry name" value="Elongation factor Tu"/>
    <property type="match status" value="1"/>
</dbReference>
<dbReference type="Pfam" id="PF03144">
    <property type="entry name" value="GTP_EFTU_D2"/>
    <property type="match status" value="1"/>
</dbReference>
<evidence type="ECO:0000313" key="13">
    <source>
        <dbReference type="Proteomes" id="UP000017052"/>
    </source>
</evidence>
<dbReference type="InterPro" id="IPR004541">
    <property type="entry name" value="Transl_elong_EFTu/EF1A_bac/org"/>
</dbReference>
<feature type="binding site" evidence="10">
    <location>
        <begin position="138"/>
        <end position="141"/>
    </location>
    <ligand>
        <name>GTP</name>
        <dbReference type="ChEBI" id="CHEBI:37565"/>
    </ligand>
</feature>
<dbReference type="Gene3D" id="3.40.50.300">
    <property type="entry name" value="P-loop containing nucleotide triphosphate hydrolases"/>
    <property type="match status" value="1"/>
</dbReference>
<evidence type="ECO:0000256" key="2">
    <source>
        <dbReference type="ARBA" id="ARBA00022490"/>
    </source>
</evidence>
<keyword evidence="6 10" id="KW-0460">Magnesium</keyword>
<evidence type="ECO:0000256" key="1">
    <source>
        <dbReference type="ARBA" id="ARBA00007249"/>
    </source>
</evidence>
<keyword evidence="7 10" id="KW-0648">Protein biosynthesis</keyword>
<accession>U2RYJ9</accession>
<dbReference type="NCBIfam" id="TIGR00231">
    <property type="entry name" value="small_GTP"/>
    <property type="match status" value="1"/>
</dbReference>
<dbReference type="InterPro" id="IPR050055">
    <property type="entry name" value="EF-Tu_GTPase"/>
</dbReference>
<dbReference type="NCBIfam" id="NF009372">
    <property type="entry name" value="PRK12735.1"/>
    <property type="match status" value="1"/>
</dbReference>
<dbReference type="NCBIfam" id="NF000766">
    <property type="entry name" value="PRK00049.1"/>
    <property type="match status" value="1"/>
</dbReference>
<dbReference type="GO" id="GO:0005829">
    <property type="term" value="C:cytosol"/>
    <property type="evidence" value="ECO:0007669"/>
    <property type="project" value="TreeGrafter"/>
</dbReference>
<feature type="domain" description="Tr-type G" evidence="11">
    <location>
        <begin position="10"/>
        <end position="206"/>
    </location>
</feature>
<keyword evidence="5 10" id="KW-0378">Hydrolase</keyword>
<dbReference type="NCBIfam" id="NF009373">
    <property type="entry name" value="PRK12736.1"/>
    <property type="match status" value="1"/>
</dbReference>
<dbReference type="EMBL" id="ACVN02000133">
    <property type="protein sequence ID" value="ERK58613.1"/>
    <property type="molecule type" value="Genomic_DNA"/>
</dbReference>
<dbReference type="FunFam" id="2.40.30.10:FF:000001">
    <property type="entry name" value="Elongation factor Tu"/>
    <property type="match status" value="1"/>
</dbReference>
<feature type="binding site" evidence="10">
    <location>
        <begin position="83"/>
        <end position="87"/>
    </location>
    <ligand>
        <name>GTP</name>
        <dbReference type="ChEBI" id="CHEBI:37565"/>
    </ligand>
</feature>
<dbReference type="InterPro" id="IPR009001">
    <property type="entry name" value="Transl_elong_EF1A/Init_IF2_C"/>
</dbReference>
<dbReference type="GO" id="GO:0000287">
    <property type="term" value="F:magnesium ion binding"/>
    <property type="evidence" value="ECO:0007669"/>
    <property type="project" value="UniProtKB-UniRule"/>
</dbReference>
<keyword evidence="2 10" id="KW-0963">Cytoplasm</keyword>
<dbReference type="InterPro" id="IPR005225">
    <property type="entry name" value="Small_GTP-bd"/>
</dbReference>
<comment type="catalytic activity">
    <reaction evidence="10">
        <text>GTP + H2O = GDP + phosphate + H(+)</text>
        <dbReference type="Rhea" id="RHEA:19669"/>
        <dbReference type="ChEBI" id="CHEBI:15377"/>
        <dbReference type="ChEBI" id="CHEBI:15378"/>
        <dbReference type="ChEBI" id="CHEBI:37565"/>
        <dbReference type="ChEBI" id="CHEBI:43474"/>
        <dbReference type="ChEBI" id="CHEBI:58189"/>
        <dbReference type="EC" id="3.6.5.3"/>
    </reaction>
</comment>
<keyword evidence="4 10" id="KW-0251">Elongation factor</keyword>
<evidence type="ECO:0000256" key="9">
    <source>
        <dbReference type="ARBA" id="ARBA00029554"/>
    </source>
</evidence>
<dbReference type="Gene3D" id="2.40.30.10">
    <property type="entry name" value="Translation factors"/>
    <property type="match status" value="2"/>
</dbReference>
<dbReference type="InterPro" id="IPR033720">
    <property type="entry name" value="EFTU_2"/>
</dbReference>
<dbReference type="SUPFAM" id="SSF50465">
    <property type="entry name" value="EF-Tu/eEF-1alpha/eIF2-gamma C-terminal domain"/>
    <property type="match status" value="1"/>
</dbReference>
<evidence type="ECO:0000256" key="4">
    <source>
        <dbReference type="ARBA" id="ARBA00022768"/>
    </source>
</evidence>
<dbReference type="GO" id="GO:0005525">
    <property type="term" value="F:GTP binding"/>
    <property type="evidence" value="ECO:0007669"/>
    <property type="project" value="UniProtKB-UniRule"/>
</dbReference>
<evidence type="ECO:0000313" key="12">
    <source>
        <dbReference type="EMBL" id="ERK58613.1"/>
    </source>
</evidence>
<dbReference type="CDD" id="cd03707">
    <property type="entry name" value="EFTU_III"/>
    <property type="match status" value="1"/>
</dbReference>
<dbReference type="PROSITE" id="PS51722">
    <property type="entry name" value="G_TR_2"/>
    <property type="match status" value="1"/>
</dbReference>
<protein>
    <recommendedName>
        <fullName evidence="9 10">Elongation factor Tu</fullName>
        <shortName evidence="10">EF-Tu</shortName>
        <ecNumber evidence="10">3.6.5.3</ecNumber>
    </recommendedName>
</protein>
<dbReference type="EC" id="3.6.5.3" evidence="10"/>
<dbReference type="SUPFAM" id="SSF52540">
    <property type="entry name" value="P-loop containing nucleoside triphosphate hydrolases"/>
    <property type="match status" value="1"/>
</dbReference>
<dbReference type="InterPro" id="IPR004160">
    <property type="entry name" value="Transl_elong_EFTu/EF1A_C"/>
</dbReference>
<comment type="function">
    <text evidence="10">GTP hydrolase that promotes the GTP-dependent binding of aminoacyl-tRNA to the A-site of ribosomes during protein biosynthesis.</text>
</comment>
<dbReference type="HAMAP" id="MF_00118_B">
    <property type="entry name" value="EF_Tu_B"/>
    <property type="match status" value="1"/>
</dbReference>
<dbReference type="InterPro" id="IPR000795">
    <property type="entry name" value="T_Tr_GTP-bd_dom"/>
</dbReference>
<dbReference type="GO" id="GO:0003924">
    <property type="term" value="F:GTPase activity"/>
    <property type="evidence" value="ECO:0007669"/>
    <property type="project" value="UniProtKB-UniRule"/>
</dbReference>